<gene>
    <name evidence="4" type="ORF">GEAM_2870</name>
</gene>
<sequence length="546" mass="61001">MLKMMYVTMRDRARLKQITEVLIRYGLQDLLAIVGLGGLVKSRLAANDDADIQTMPQRLRAALEALGPTFVKFGQILATRSDLLDQRWIDELDKLHSQAQFLPWEAIRGQVSQDLGGDPQQVFAQFDLEPLAAASMAQIYRARLHSGEEVVVKVLRPELEKTIRADLRLLAYLADTAAEQSPMMARFRPQQIVRTLEIALNHELDLSHECYNCRQIGDYFRDQPEIVIPKIYSEFSSPRLLVQQYLPGVSPSNPADLIAAGFDRPLLARRGAIAFMKMVLDLRLYHADPHPGNLMALAGDKVGFIDFGMVGSLSERRRNQLLLLLHALVERDTAGIVNTLVAWTDTDAVDLMDLELAAQNFFDRQLSAPMTLGGALTDFLLMAREHQLILPSDLVLLFKALITADGVLHRLDPQFDIVATLRPMLEKMMLQRFSPEATRQRLVNLGIEAVEASEELPQTLRLITQRLKSGRLHAGVEIKNLSELSRSLERSAITLAIAIVTAAFALGIAPYLMNSTVNLWGIPLFPLLGTTVCIAGLVLLVLRLRR</sequence>
<feature type="domain" description="ABC1 atypical kinase-like" evidence="3">
    <location>
        <begin position="94"/>
        <end position="338"/>
    </location>
</feature>
<comment type="similarity">
    <text evidence="1">Belongs to the protein kinase superfamily. ADCK protein kinase family.</text>
</comment>
<organism evidence="4 5">
    <name type="scientific">Ewingella americana (strain ATCC 33852 / DSM 4580 / CCUG 14506 / JCM 5911 / LMG 7869 / NCTC 12157 / CDC 1468-78)</name>
    <dbReference type="NCBI Taxonomy" id="910964"/>
    <lineage>
        <taxon>Bacteria</taxon>
        <taxon>Pseudomonadati</taxon>
        <taxon>Pseudomonadota</taxon>
        <taxon>Gammaproteobacteria</taxon>
        <taxon>Enterobacterales</taxon>
        <taxon>Yersiniaceae</taxon>
        <taxon>Ewingella</taxon>
    </lineage>
</organism>
<dbReference type="EC" id="2.7.-.-" evidence="4"/>
<dbReference type="CDD" id="cd05121">
    <property type="entry name" value="ABC1_ADCK3-like"/>
    <property type="match status" value="1"/>
</dbReference>
<dbReference type="SUPFAM" id="SSF56112">
    <property type="entry name" value="Protein kinase-like (PK-like)"/>
    <property type="match status" value="1"/>
</dbReference>
<dbReference type="GO" id="GO:0016740">
    <property type="term" value="F:transferase activity"/>
    <property type="evidence" value="ECO:0007669"/>
    <property type="project" value="UniProtKB-KW"/>
</dbReference>
<protein>
    <submittedName>
        <fullName evidence="4">ABC1 family protein</fullName>
        <ecNumber evidence="4">2.7.-.-</ecNumber>
    </submittedName>
</protein>
<feature type="transmembrane region" description="Helical" evidence="2">
    <location>
        <begin position="492"/>
        <end position="513"/>
    </location>
</feature>
<comment type="caution">
    <text evidence="4">The sequence shown here is derived from an EMBL/GenBank/DDBJ whole genome shotgun (WGS) entry which is preliminary data.</text>
</comment>
<dbReference type="eggNOG" id="COG0661">
    <property type="taxonomic scope" value="Bacteria"/>
</dbReference>
<name>A0A085G7M3_EWIA3</name>
<proteinExistence type="inferred from homology"/>
<keyword evidence="5" id="KW-1185">Reference proteome</keyword>
<reference evidence="4 5" key="1">
    <citation type="submission" date="2014-05" db="EMBL/GenBank/DDBJ databases">
        <title>ATOL: Assembling a taxonomically balanced genome-scale reconstruction of the evolutionary history of the Enterobacteriaceae.</title>
        <authorList>
            <person name="Plunkett G.III."/>
            <person name="Neeno-Eckwall E.C."/>
            <person name="Glasner J.D."/>
            <person name="Perna N.T."/>
        </authorList>
    </citation>
    <scope>NUCLEOTIDE SEQUENCE [LARGE SCALE GENOMIC DNA]</scope>
    <source>
        <strain evidence="4 5">ATCC 33852</strain>
    </source>
</reference>
<dbReference type="Proteomes" id="UP000028640">
    <property type="component" value="Unassembled WGS sequence"/>
</dbReference>
<dbReference type="InterPro" id="IPR011009">
    <property type="entry name" value="Kinase-like_dom_sf"/>
</dbReference>
<dbReference type="PANTHER" id="PTHR10566:SF113">
    <property type="entry name" value="PROTEIN ACTIVITY OF BC1 COMPLEX KINASE 7, CHLOROPLASTIC"/>
    <property type="match status" value="1"/>
</dbReference>
<dbReference type="STRING" id="910964.GEAM_2870"/>
<keyword evidence="2" id="KW-0472">Membrane</keyword>
<keyword evidence="2" id="KW-0812">Transmembrane</keyword>
<dbReference type="InterPro" id="IPR050154">
    <property type="entry name" value="UbiB_kinase"/>
</dbReference>
<dbReference type="AlphaFoldDB" id="A0A085G7M3"/>
<evidence type="ECO:0000256" key="1">
    <source>
        <dbReference type="ARBA" id="ARBA00009670"/>
    </source>
</evidence>
<evidence type="ECO:0000313" key="5">
    <source>
        <dbReference type="Proteomes" id="UP000028640"/>
    </source>
</evidence>
<dbReference type="InterPro" id="IPR004147">
    <property type="entry name" value="ABC1_dom"/>
</dbReference>
<dbReference type="EMBL" id="JMPJ01000064">
    <property type="protein sequence ID" value="KFC79718.1"/>
    <property type="molecule type" value="Genomic_DNA"/>
</dbReference>
<evidence type="ECO:0000259" key="3">
    <source>
        <dbReference type="Pfam" id="PF03109"/>
    </source>
</evidence>
<feature type="transmembrane region" description="Helical" evidence="2">
    <location>
        <begin position="519"/>
        <end position="542"/>
    </location>
</feature>
<dbReference type="RefSeq" id="WP_034792659.1">
    <property type="nucleotide sequence ID" value="NZ_JMPJ01000064.1"/>
</dbReference>
<evidence type="ECO:0000313" key="4">
    <source>
        <dbReference type="EMBL" id="KFC79718.1"/>
    </source>
</evidence>
<evidence type="ECO:0000256" key="2">
    <source>
        <dbReference type="SAM" id="Phobius"/>
    </source>
</evidence>
<dbReference type="GeneID" id="78382707"/>
<keyword evidence="4" id="KW-0808">Transferase</keyword>
<dbReference type="PANTHER" id="PTHR10566">
    <property type="entry name" value="CHAPERONE-ACTIVITY OF BC1 COMPLEX CABC1 -RELATED"/>
    <property type="match status" value="1"/>
</dbReference>
<accession>A0A085G7M3</accession>
<keyword evidence="2" id="KW-1133">Transmembrane helix</keyword>
<dbReference type="Pfam" id="PF03109">
    <property type="entry name" value="ABC1"/>
    <property type="match status" value="1"/>
</dbReference>
<dbReference type="OrthoDB" id="9795390at2"/>